<sequence>MAKFRAPSEFKFESPTEWPEWKQRFCRYRLATKLNQEDGEIQVSALIYAMGSEAEKIFSSFEFEEEDSKDDFEVVMEKYDEYFIPRRNVIHERACFYQRCQHSGESAEMYIRTLYEMAEHCQFGATRDEHIRDRLVVGIADKELSRQFQLEADLTLARVIERVRHAEVVTKQVGLQANRPEPQLANINAVKWKSGQYGKKSHDNMRRGNSSQGAYTKEECGRCGKPQHSDEKRCPALKSKCNKCHKNGHW</sequence>
<feature type="region of interest" description="Disordered" evidence="1">
    <location>
        <begin position="195"/>
        <end position="232"/>
    </location>
</feature>
<evidence type="ECO:0000256" key="1">
    <source>
        <dbReference type="SAM" id="MobiDB-lite"/>
    </source>
</evidence>
<protein>
    <recommendedName>
        <fullName evidence="4">Retrotransposon gag domain-containing protein</fullName>
    </recommendedName>
</protein>
<feature type="compositionally biased region" description="Basic and acidic residues" evidence="1">
    <location>
        <begin position="216"/>
        <end position="232"/>
    </location>
</feature>
<evidence type="ECO:0000313" key="3">
    <source>
        <dbReference type="Proteomes" id="UP001174136"/>
    </source>
</evidence>
<dbReference type="PANTHER" id="PTHR33198">
    <property type="entry name" value="ANK_REP_REGION DOMAIN-CONTAINING PROTEIN-RELATED"/>
    <property type="match status" value="1"/>
</dbReference>
<proteinExistence type="predicted"/>
<dbReference type="AlphaFoldDB" id="A0AA47M6Z6"/>
<accession>A0AA47M6Z6</accession>
<reference evidence="2" key="1">
    <citation type="journal article" date="2023" name="Front. Mar. Sci.">
        <title>A new Merluccius polli reference genome to investigate the effects of global change in West African waters.</title>
        <authorList>
            <person name="Mateo J.L."/>
            <person name="Blanco-Fernandez C."/>
            <person name="Garcia-Vazquez E."/>
            <person name="Machado-Schiaffino G."/>
        </authorList>
    </citation>
    <scope>NUCLEOTIDE SEQUENCE</scope>
    <source>
        <strain evidence="2">C29</strain>
        <tissue evidence="2">Fin</tissue>
    </source>
</reference>
<dbReference type="EMBL" id="JAOPHQ010005691">
    <property type="protein sequence ID" value="KAK0134674.1"/>
    <property type="molecule type" value="Genomic_DNA"/>
</dbReference>
<evidence type="ECO:0000313" key="2">
    <source>
        <dbReference type="EMBL" id="KAK0134674.1"/>
    </source>
</evidence>
<name>A0AA47M6Z6_MERPO</name>
<keyword evidence="3" id="KW-1185">Reference proteome</keyword>
<organism evidence="2 3">
    <name type="scientific">Merluccius polli</name>
    <name type="common">Benguela hake</name>
    <name type="synonym">Merluccius cadenati</name>
    <dbReference type="NCBI Taxonomy" id="89951"/>
    <lineage>
        <taxon>Eukaryota</taxon>
        <taxon>Metazoa</taxon>
        <taxon>Chordata</taxon>
        <taxon>Craniata</taxon>
        <taxon>Vertebrata</taxon>
        <taxon>Euteleostomi</taxon>
        <taxon>Actinopterygii</taxon>
        <taxon>Neopterygii</taxon>
        <taxon>Teleostei</taxon>
        <taxon>Neoteleostei</taxon>
        <taxon>Acanthomorphata</taxon>
        <taxon>Zeiogadaria</taxon>
        <taxon>Gadariae</taxon>
        <taxon>Gadiformes</taxon>
        <taxon>Gadoidei</taxon>
        <taxon>Merlucciidae</taxon>
        <taxon>Merluccius</taxon>
    </lineage>
</organism>
<comment type="caution">
    <text evidence="2">The sequence shown here is derived from an EMBL/GenBank/DDBJ whole genome shotgun (WGS) entry which is preliminary data.</text>
</comment>
<dbReference type="Proteomes" id="UP001174136">
    <property type="component" value="Unassembled WGS sequence"/>
</dbReference>
<evidence type="ECO:0008006" key="4">
    <source>
        <dbReference type="Google" id="ProtNLM"/>
    </source>
</evidence>
<gene>
    <name evidence="2" type="ORF">N1851_029687</name>
</gene>